<accession>A0A6V7Q8U9</accession>
<proteinExistence type="predicted"/>
<name>A0A6V7Q8U9_ANACO</name>
<gene>
    <name evidence="1" type="ORF">CB5_LOCUS22477</name>
</gene>
<evidence type="ECO:0000313" key="1">
    <source>
        <dbReference type="EMBL" id="CAD1839266.1"/>
    </source>
</evidence>
<sequence>MWFRGRILLNFRRGFFRTFLGGGPCRTDREEATEHLASLIIIFLLDSHASRAILSLTEILAIRLGRGCSPSSAAPDASELQQRYVCPWEDDPPAGVVFGLGAESKCRRCTCGSAIPGTRRAQELMHMIDIFNIALYFYRGMIA</sequence>
<reference evidence="1" key="1">
    <citation type="submission" date="2020-07" db="EMBL/GenBank/DDBJ databases">
        <authorList>
            <person name="Lin J."/>
        </authorList>
    </citation>
    <scope>NUCLEOTIDE SEQUENCE</scope>
</reference>
<dbReference type="EMBL" id="LR862134">
    <property type="protein sequence ID" value="CAD1839266.1"/>
    <property type="molecule type" value="Genomic_DNA"/>
</dbReference>
<protein>
    <submittedName>
        <fullName evidence="1">Uncharacterized protein</fullName>
    </submittedName>
</protein>
<dbReference type="AlphaFoldDB" id="A0A6V7Q8U9"/>
<organism evidence="1">
    <name type="scientific">Ananas comosus var. bracteatus</name>
    <name type="common">red pineapple</name>
    <dbReference type="NCBI Taxonomy" id="296719"/>
    <lineage>
        <taxon>Eukaryota</taxon>
        <taxon>Viridiplantae</taxon>
        <taxon>Streptophyta</taxon>
        <taxon>Embryophyta</taxon>
        <taxon>Tracheophyta</taxon>
        <taxon>Spermatophyta</taxon>
        <taxon>Magnoliopsida</taxon>
        <taxon>Liliopsida</taxon>
        <taxon>Poales</taxon>
        <taxon>Bromeliaceae</taxon>
        <taxon>Bromelioideae</taxon>
        <taxon>Ananas</taxon>
    </lineage>
</organism>